<organism evidence="1 2">
    <name type="scientific">Dendrobium nobile</name>
    <name type="common">Orchid</name>
    <dbReference type="NCBI Taxonomy" id="94219"/>
    <lineage>
        <taxon>Eukaryota</taxon>
        <taxon>Viridiplantae</taxon>
        <taxon>Streptophyta</taxon>
        <taxon>Embryophyta</taxon>
        <taxon>Tracheophyta</taxon>
        <taxon>Spermatophyta</taxon>
        <taxon>Magnoliopsida</taxon>
        <taxon>Liliopsida</taxon>
        <taxon>Asparagales</taxon>
        <taxon>Orchidaceae</taxon>
        <taxon>Epidendroideae</taxon>
        <taxon>Malaxideae</taxon>
        <taxon>Dendrobiinae</taxon>
        <taxon>Dendrobium</taxon>
    </lineage>
</organism>
<keyword evidence="2" id="KW-1185">Reference proteome</keyword>
<dbReference type="OrthoDB" id="10640439at2759"/>
<dbReference type="AlphaFoldDB" id="A0A8T3BY78"/>
<dbReference type="EMBL" id="JAGYWB010000004">
    <property type="protein sequence ID" value="KAI0524276.1"/>
    <property type="molecule type" value="Genomic_DNA"/>
</dbReference>
<reference evidence="1" key="1">
    <citation type="journal article" date="2022" name="Front. Genet.">
        <title>Chromosome-Scale Assembly of the Dendrobium nobile Genome Provides Insights Into the Molecular Mechanism of the Biosynthesis of the Medicinal Active Ingredient of Dendrobium.</title>
        <authorList>
            <person name="Xu Q."/>
            <person name="Niu S.-C."/>
            <person name="Li K.-L."/>
            <person name="Zheng P.-J."/>
            <person name="Zhang X.-J."/>
            <person name="Jia Y."/>
            <person name="Liu Y."/>
            <person name="Niu Y.-X."/>
            <person name="Yu L.-H."/>
            <person name="Chen D.-F."/>
            <person name="Zhang G.-Q."/>
        </authorList>
    </citation>
    <scope>NUCLEOTIDE SEQUENCE</scope>
    <source>
        <tissue evidence="1">Leaf</tissue>
    </source>
</reference>
<gene>
    <name evidence="1" type="ORF">KFK09_003642</name>
</gene>
<proteinExistence type="predicted"/>
<sequence>MEVFPLYCSHCKMLGHYKAVFSILFLKTDVRPFIPEVVVVEVADNLVNGLVEVALNEGVAVNDITLDNDIMVVVSPLLNELGHVIVNVVELGVGVPQRDDVLVTYWCPSTE</sequence>
<evidence type="ECO:0000313" key="1">
    <source>
        <dbReference type="EMBL" id="KAI0524276.1"/>
    </source>
</evidence>
<comment type="caution">
    <text evidence="1">The sequence shown here is derived from an EMBL/GenBank/DDBJ whole genome shotgun (WGS) entry which is preliminary data.</text>
</comment>
<dbReference type="Proteomes" id="UP000829196">
    <property type="component" value="Unassembled WGS sequence"/>
</dbReference>
<accession>A0A8T3BY78</accession>
<name>A0A8T3BY78_DENNO</name>
<evidence type="ECO:0000313" key="2">
    <source>
        <dbReference type="Proteomes" id="UP000829196"/>
    </source>
</evidence>
<protein>
    <submittedName>
        <fullName evidence="1">Uncharacterized protein</fullName>
    </submittedName>
</protein>